<evidence type="ECO:0000256" key="1">
    <source>
        <dbReference type="ARBA" id="ARBA00004871"/>
    </source>
</evidence>
<dbReference type="Proteomes" id="UP000245712">
    <property type="component" value="Unassembled WGS sequence"/>
</dbReference>
<dbReference type="SUPFAM" id="SSF51735">
    <property type="entry name" value="NAD(P)-binding Rossmann-fold domains"/>
    <property type="match status" value="1"/>
</dbReference>
<evidence type="ECO:0000313" key="6">
    <source>
        <dbReference type="EMBL" id="PVX79834.1"/>
    </source>
</evidence>
<dbReference type="Pfam" id="PF08501">
    <property type="entry name" value="Shikimate_dh_N"/>
    <property type="match status" value="1"/>
</dbReference>
<dbReference type="SUPFAM" id="SSF53223">
    <property type="entry name" value="Aminoacid dehydrogenase-like, N-terminal domain"/>
    <property type="match status" value="1"/>
</dbReference>
<dbReference type="EMBL" id="QEOB01000012">
    <property type="protein sequence ID" value="PVX79834.1"/>
    <property type="molecule type" value="Genomic_DNA"/>
</dbReference>
<evidence type="ECO:0000313" key="7">
    <source>
        <dbReference type="Proteomes" id="UP000245712"/>
    </source>
</evidence>
<evidence type="ECO:0000259" key="5">
    <source>
        <dbReference type="Pfam" id="PF08501"/>
    </source>
</evidence>
<accession>A0ABX5KJZ9</accession>
<dbReference type="InterPro" id="IPR036291">
    <property type="entry name" value="NAD(P)-bd_dom_sf"/>
</dbReference>
<keyword evidence="2" id="KW-0560">Oxidoreductase</keyword>
<dbReference type="RefSeq" id="WP_116612422.1">
    <property type="nucleotide sequence ID" value="NZ_QEOB01000012.1"/>
</dbReference>
<comment type="caution">
    <text evidence="6">The sequence shown here is derived from an EMBL/GenBank/DDBJ whole genome shotgun (WGS) entry which is preliminary data.</text>
</comment>
<reference evidence="6 7" key="1">
    <citation type="submission" date="2018-05" db="EMBL/GenBank/DDBJ databases">
        <title>Genomic Encyclopedia of Type Strains, Phase IV (KMG-V): Genome sequencing to study the core and pangenomes of soil and plant-associated prokaryotes.</title>
        <authorList>
            <person name="Whitman W."/>
        </authorList>
    </citation>
    <scope>NUCLEOTIDE SEQUENCE [LARGE SCALE GENOMIC DNA]</scope>
    <source>
        <strain evidence="6 7">SCZa-39</strain>
    </source>
</reference>
<dbReference type="InterPro" id="IPR013708">
    <property type="entry name" value="Shikimate_DH-bd_N"/>
</dbReference>
<keyword evidence="3" id="KW-0057">Aromatic amino acid biosynthesis</keyword>
<dbReference type="Gene3D" id="3.40.50.720">
    <property type="entry name" value="NAD(P)-binding Rossmann-like Domain"/>
    <property type="match status" value="1"/>
</dbReference>
<dbReference type="Gene3D" id="3.40.50.10860">
    <property type="entry name" value="Leucine Dehydrogenase, chain A, domain 1"/>
    <property type="match status" value="1"/>
</dbReference>
<dbReference type="PANTHER" id="PTHR21089">
    <property type="entry name" value="SHIKIMATE DEHYDROGENASE"/>
    <property type="match status" value="1"/>
</dbReference>
<comment type="pathway">
    <text evidence="1">Metabolic intermediate biosynthesis; chorismate biosynthesis; chorismate from D-erythrose 4-phosphate and phosphoenolpyruvate: step 4/7.</text>
</comment>
<dbReference type="InterPro" id="IPR022893">
    <property type="entry name" value="Shikimate_DH_fam"/>
</dbReference>
<dbReference type="PANTHER" id="PTHR21089:SF1">
    <property type="entry name" value="BIFUNCTIONAL 3-DEHYDROQUINATE DEHYDRATASE_SHIKIMATE DEHYDROGENASE, CHLOROPLASTIC"/>
    <property type="match status" value="1"/>
</dbReference>
<feature type="domain" description="Shikimate dehydrogenase substrate binding N-terminal" evidence="5">
    <location>
        <begin position="14"/>
        <end position="97"/>
    </location>
</feature>
<evidence type="ECO:0000256" key="4">
    <source>
        <dbReference type="SAM" id="MobiDB-lite"/>
    </source>
</evidence>
<proteinExistence type="predicted"/>
<gene>
    <name evidence="6" type="ORF">C7402_11221</name>
</gene>
<feature type="region of interest" description="Disordered" evidence="4">
    <location>
        <begin position="272"/>
        <end position="295"/>
    </location>
</feature>
<evidence type="ECO:0000256" key="2">
    <source>
        <dbReference type="ARBA" id="ARBA00023002"/>
    </source>
</evidence>
<name>A0ABX5KJZ9_9BURK</name>
<evidence type="ECO:0000256" key="3">
    <source>
        <dbReference type="ARBA" id="ARBA00023141"/>
    </source>
</evidence>
<sequence>MTPEIDGDTRIVAILGDPVAQVKSPQLFNRRFAQRSLNAVLIPFHVSADKLGVVLDGLRAIANVAGVVVTVPHKVSAAKYAAALTPVARAVGAVNCLRREPDGAWTGAMFDGIGFVDGLAARGHTVRGRRILLVGAGGAGAAVAHALVEREAASLDVCDVRADSRQNLLHALRAYASNTAVREGEARASSTHDLIINATPCGMREGDPMPVDLGEARQGALVADLIMKPATTRLLAEAKTRGLATHEGRHLLEHSVGSIADFFRLTPACAGGGEKRGENGENPIVTSGQAHYHRQ</sequence>
<organism evidence="6 7">
    <name type="scientific">Paraburkholderia unamae</name>
    <dbReference type="NCBI Taxonomy" id="219649"/>
    <lineage>
        <taxon>Bacteria</taxon>
        <taxon>Pseudomonadati</taxon>
        <taxon>Pseudomonadota</taxon>
        <taxon>Betaproteobacteria</taxon>
        <taxon>Burkholderiales</taxon>
        <taxon>Burkholderiaceae</taxon>
        <taxon>Paraburkholderia</taxon>
    </lineage>
</organism>
<keyword evidence="7" id="KW-1185">Reference proteome</keyword>
<keyword evidence="3" id="KW-0028">Amino-acid biosynthesis</keyword>
<protein>
    <submittedName>
        <fullName evidence="6">Shikimate dehydrogenase</fullName>
    </submittedName>
</protein>
<dbReference type="InterPro" id="IPR046346">
    <property type="entry name" value="Aminoacid_DH-like_N_sf"/>
</dbReference>